<dbReference type="InterPro" id="IPR013096">
    <property type="entry name" value="Cupin_2"/>
</dbReference>
<name>A0A1M5SNT1_9BRAD</name>
<dbReference type="InterPro" id="IPR014710">
    <property type="entry name" value="RmlC-like_jellyroll"/>
</dbReference>
<evidence type="ECO:0000313" key="4">
    <source>
        <dbReference type="Proteomes" id="UP000190675"/>
    </source>
</evidence>
<dbReference type="EMBL" id="LT670818">
    <property type="protein sequence ID" value="SHH40229.1"/>
    <property type="molecule type" value="Genomic_DNA"/>
</dbReference>
<protein>
    <submittedName>
        <fullName evidence="3">Cupin domain-containing protein</fullName>
    </submittedName>
</protein>
<dbReference type="Pfam" id="PF07883">
    <property type="entry name" value="Cupin_2"/>
    <property type="match status" value="1"/>
</dbReference>
<dbReference type="OrthoDB" id="8226386at2"/>
<dbReference type="InterPro" id="IPR011051">
    <property type="entry name" value="RmlC_Cupin_sf"/>
</dbReference>
<evidence type="ECO:0000313" key="3">
    <source>
        <dbReference type="EMBL" id="SHH40229.1"/>
    </source>
</evidence>
<dbReference type="RefSeq" id="WP_079570374.1">
    <property type="nucleotide sequence ID" value="NZ_LT670818.1"/>
</dbReference>
<accession>A0A1M5SNT1</accession>
<organism evidence="3 4">
    <name type="scientific">Bradyrhizobium erythrophlei</name>
    <dbReference type="NCBI Taxonomy" id="1437360"/>
    <lineage>
        <taxon>Bacteria</taxon>
        <taxon>Pseudomonadati</taxon>
        <taxon>Pseudomonadota</taxon>
        <taxon>Alphaproteobacteria</taxon>
        <taxon>Hyphomicrobiales</taxon>
        <taxon>Nitrobacteraceae</taxon>
        <taxon>Bradyrhizobium</taxon>
    </lineage>
</organism>
<feature type="domain" description="Cupin type-2" evidence="2">
    <location>
        <begin position="103"/>
        <end position="155"/>
    </location>
</feature>
<dbReference type="AlphaFoldDB" id="A0A1M5SNT1"/>
<dbReference type="CDD" id="cd02208">
    <property type="entry name" value="cupin_RmlC-like"/>
    <property type="match status" value="1"/>
</dbReference>
<proteinExistence type="predicted"/>
<sequence length="164" mass="17561">MRGLIYGLDAVVALAIAAPAFAGDLTSIEVDPNGKAIAVKKEPGKLAPIPDIGGIPNKGFNYGALYQVPPNSIDIGKGINVMRGHVDANGLIALHEGPAEQTYVLYVISGTGKMTLNDKDGKKYGDIAYKPDDVILFRPHTWHGWVNGDTPFEFLGFDMQAPKK</sequence>
<feature type="chain" id="PRO_5012206383" evidence="1">
    <location>
        <begin position="23"/>
        <end position="164"/>
    </location>
</feature>
<gene>
    <name evidence="3" type="ORF">SAMN05444169_7262</name>
</gene>
<reference evidence="3 4" key="1">
    <citation type="submission" date="2016-11" db="EMBL/GenBank/DDBJ databases">
        <authorList>
            <person name="Jaros S."/>
            <person name="Januszkiewicz K."/>
            <person name="Wedrychowicz H."/>
        </authorList>
    </citation>
    <scope>NUCLEOTIDE SEQUENCE [LARGE SCALE GENOMIC DNA]</scope>
    <source>
        <strain evidence="3 4">GAS242</strain>
    </source>
</reference>
<evidence type="ECO:0000259" key="2">
    <source>
        <dbReference type="Pfam" id="PF07883"/>
    </source>
</evidence>
<dbReference type="Gene3D" id="2.60.120.10">
    <property type="entry name" value="Jelly Rolls"/>
    <property type="match status" value="1"/>
</dbReference>
<dbReference type="SUPFAM" id="SSF51182">
    <property type="entry name" value="RmlC-like cupins"/>
    <property type="match status" value="1"/>
</dbReference>
<evidence type="ECO:0000256" key="1">
    <source>
        <dbReference type="SAM" id="SignalP"/>
    </source>
</evidence>
<dbReference type="Proteomes" id="UP000190675">
    <property type="component" value="Chromosome I"/>
</dbReference>
<keyword evidence="1" id="KW-0732">Signal</keyword>
<feature type="signal peptide" evidence="1">
    <location>
        <begin position="1"/>
        <end position="22"/>
    </location>
</feature>